<name>A0A1C4DJ18_BACCE</name>
<protein>
    <submittedName>
        <fullName evidence="1">Uncharacterized protein</fullName>
    </submittedName>
</protein>
<dbReference type="RefSeq" id="WP_016117819.1">
    <property type="nucleotide sequence ID" value="NZ_CAKJVO010000002.1"/>
</dbReference>
<evidence type="ECO:0000313" key="2">
    <source>
        <dbReference type="Proteomes" id="UP000186535"/>
    </source>
</evidence>
<gene>
    <name evidence="1" type="ORF">BJR07_27300</name>
</gene>
<organism evidence="1 2">
    <name type="scientific">Bacillus cereus</name>
    <dbReference type="NCBI Taxonomy" id="1396"/>
    <lineage>
        <taxon>Bacteria</taxon>
        <taxon>Bacillati</taxon>
        <taxon>Bacillota</taxon>
        <taxon>Bacilli</taxon>
        <taxon>Bacillales</taxon>
        <taxon>Bacillaceae</taxon>
        <taxon>Bacillus</taxon>
        <taxon>Bacillus cereus group</taxon>
    </lineage>
</organism>
<comment type="caution">
    <text evidence="1">The sequence shown here is derived from an EMBL/GenBank/DDBJ whole genome shotgun (WGS) entry which is preliminary data.</text>
</comment>
<sequence>MKKLILGASFISLMAFGGTALAAGPTPHKTMSQEDCMTMSMKDCMTMMKDCMSKDDCKTMSMKDCMEMMKNMQK</sequence>
<evidence type="ECO:0000313" key="1">
    <source>
        <dbReference type="EMBL" id="OKA32694.1"/>
    </source>
</evidence>
<dbReference type="EMBL" id="MPON01000018">
    <property type="protein sequence ID" value="OKA32694.1"/>
    <property type="molecule type" value="Genomic_DNA"/>
</dbReference>
<proteinExistence type="predicted"/>
<reference evidence="1 2" key="1">
    <citation type="submission" date="2016-11" db="EMBL/GenBank/DDBJ databases">
        <title>Identification of Bacillus cereus isolated from egg-white.</title>
        <authorList>
            <person name="Soni A."/>
            <person name="Oey I."/>
            <person name="Silcock P."/>
            <person name="Bremer P."/>
        </authorList>
    </citation>
    <scope>NUCLEOTIDE SEQUENCE [LARGE SCALE GENOMIC DNA]</scope>
    <source>
        <strain evidence="1 2">NZAS03</strain>
    </source>
</reference>
<dbReference type="AlphaFoldDB" id="A0A1C4DJ18"/>
<accession>A0A1C4DJ18</accession>
<dbReference type="Proteomes" id="UP000186535">
    <property type="component" value="Unassembled WGS sequence"/>
</dbReference>